<reference evidence="1" key="2">
    <citation type="journal article" date="2015" name="Fish Shellfish Immunol.">
        <title>Early steps in the European eel (Anguilla anguilla)-Vibrio vulnificus interaction in the gills: Role of the RtxA13 toxin.</title>
        <authorList>
            <person name="Callol A."/>
            <person name="Pajuelo D."/>
            <person name="Ebbesson L."/>
            <person name="Teles M."/>
            <person name="MacKenzie S."/>
            <person name="Amaro C."/>
        </authorList>
    </citation>
    <scope>NUCLEOTIDE SEQUENCE</scope>
</reference>
<organism evidence="1">
    <name type="scientific">Anguilla anguilla</name>
    <name type="common">European freshwater eel</name>
    <name type="synonym">Muraena anguilla</name>
    <dbReference type="NCBI Taxonomy" id="7936"/>
    <lineage>
        <taxon>Eukaryota</taxon>
        <taxon>Metazoa</taxon>
        <taxon>Chordata</taxon>
        <taxon>Craniata</taxon>
        <taxon>Vertebrata</taxon>
        <taxon>Euteleostomi</taxon>
        <taxon>Actinopterygii</taxon>
        <taxon>Neopterygii</taxon>
        <taxon>Teleostei</taxon>
        <taxon>Anguilliformes</taxon>
        <taxon>Anguillidae</taxon>
        <taxon>Anguilla</taxon>
    </lineage>
</organism>
<name>A0A0E9T8U1_ANGAN</name>
<evidence type="ECO:0000313" key="1">
    <source>
        <dbReference type="EMBL" id="JAH49817.1"/>
    </source>
</evidence>
<dbReference type="AlphaFoldDB" id="A0A0E9T8U1"/>
<accession>A0A0E9T8U1</accession>
<proteinExistence type="predicted"/>
<protein>
    <submittedName>
        <fullName evidence="1">Uncharacterized protein</fullName>
    </submittedName>
</protein>
<sequence length="18" mass="2064">MPSGVIVLMKEKGRRAKY</sequence>
<reference evidence="1" key="1">
    <citation type="submission" date="2014-11" db="EMBL/GenBank/DDBJ databases">
        <authorList>
            <person name="Amaro Gonzalez C."/>
        </authorList>
    </citation>
    <scope>NUCLEOTIDE SEQUENCE</scope>
</reference>
<dbReference type="EMBL" id="GBXM01058760">
    <property type="protein sequence ID" value="JAH49817.1"/>
    <property type="molecule type" value="Transcribed_RNA"/>
</dbReference>